<evidence type="ECO:0000259" key="1">
    <source>
        <dbReference type="Pfam" id="PF14534"/>
    </source>
</evidence>
<reference evidence="2" key="2">
    <citation type="submission" date="2023-01" db="EMBL/GenBank/DDBJ databases">
        <authorList>
            <person name="Sun Q."/>
            <person name="Evtushenko L."/>
        </authorList>
    </citation>
    <scope>NUCLEOTIDE SEQUENCE</scope>
    <source>
        <strain evidence="2">VKM B-2789</strain>
    </source>
</reference>
<feature type="domain" description="DUF4440" evidence="1">
    <location>
        <begin position="11"/>
        <end position="118"/>
    </location>
</feature>
<evidence type="ECO:0000313" key="3">
    <source>
        <dbReference type="Proteomes" id="UP001143330"/>
    </source>
</evidence>
<reference evidence="2" key="1">
    <citation type="journal article" date="2014" name="Int. J. Syst. Evol. Microbiol.">
        <title>Complete genome sequence of Corynebacterium casei LMG S-19264T (=DSM 44701T), isolated from a smear-ripened cheese.</title>
        <authorList>
            <consortium name="US DOE Joint Genome Institute (JGI-PGF)"/>
            <person name="Walter F."/>
            <person name="Albersmeier A."/>
            <person name="Kalinowski J."/>
            <person name="Ruckert C."/>
        </authorList>
    </citation>
    <scope>NUCLEOTIDE SEQUENCE</scope>
    <source>
        <strain evidence="2">VKM B-2789</strain>
    </source>
</reference>
<comment type="caution">
    <text evidence="2">The sequence shown here is derived from an EMBL/GenBank/DDBJ whole genome shotgun (WGS) entry which is preliminary data.</text>
</comment>
<dbReference type="Pfam" id="PF14534">
    <property type="entry name" value="DUF4440"/>
    <property type="match status" value="1"/>
</dbReference>
<dbReference type="InterPro" id="IPR032710">
    <property type="entry name" value="NTF2-like_dom_sf"/>
</dbReference>
<protein>
    <recommendedName>
        <fullName evidence="1">DUF4440 domain-containing protein</fullName>
    </recommendedName>
</protein>
<dbReference type="RefSeq" id="WP_213362201.1">
    <property type="nucleotide sequence ID" value="NZ_BSFM01000001.1"/>
</dbReference>
<dbReference type="SUPFAM" id="SSF54427">
    <property type="entry name" value="NTF2-like"/>
    <property type="match status" value="1"/>
</dbReference>
<gene>
    <name evidence="2" type="ORF">GCM10017653_00830</name>
</gene>
<accession>A0A9W6N866</accession>
<organism evidence="2 3">
    <name type="scientific">Ancylobacter defluvii</name>
    <dbReference type="NCBI Taxonomy" id="1282440"/>
    <lineage>
        <taxon>Bacteria</taxon>
        <taxon>Pseudomonadati</taxon>
        <taxon>Pseudomonadota</taxon>
        <taxon>Alphaproteobacteria</taxon>
        <taxon>Hyphomicrobiales</taxon>
        <taxon>Xanthobacteraceae</taxon>
        <taxon>Ancylobacter</taxon>
    </lineage>
</organism>
<sequence>MIAAAGILDEIAAAEERLRLAALAGDVAALDALLADDMVFVDMSGRILDKQADLDLHRSGTLRLHRVAFSDLRIRALDAHNVHTVLRADAEGIAGGVPFTAALRFSRVWRLTASGWRVAAIHSCAIA</sequence>
<proteinExistence type="predicted"/>
<dbReference type="EMBL" id="BSFM01000001">
    <property type="protein sequence ID" value="GLK82014.1"/>
    <property type="molecule type" value="Genomic_DNA"/>
</dbReference>
<dbReference type="InterPro" id="IPR027843">
    <property type="entry name" value="DUF4440"/>
</dbReference>
<keyword evidence="3" id="KW-1185">Reference proteome</keyword>
<evidence type="ECO:0000313" key="2">
    <source>
        <dbReference type="EMBL" id="GLK82014.1"/>
    </source>
</evidence>
<dbReference type="Gene3D" id="3.10.450.50">
    <property type="match status" value="1"/>
</dbReference>
<name>A0A9W6N866_9HYPH</name>
<dbReference type="AlphaFoldDB" id="A0A9W6N866"/>
<dbReference type="Proteomes" id="UP001143330">
    <property type="component" value="Unassembled WGS sequence"/>
</dbReference>